<sequence length="46" mass="5130">MPITRSSDSSLGTQSTVTDRVHMHLFSDLPVTRNTRHTATKMSNLT</sequence>
<protein>
    <submittedName>
        <fullName evidence="2">Uncharacterized protein</fullName>
    </submittedName>
</protein>
<accession>A0A839E2C6</accession>
<evidence type="ECO:0000313" key="3">
    <source>
        <dbReference type="Proteomes" id="UP000569329"/>
    </source>
</evidence>
<feature type="compositionally biased region" description="Polar residues" evidence="1">
    <location>
        <begin position="1"/>
        <end position="18"/>
    </location>
</feature>
<dbReference type="Proteomes" id="UP000569329">
    <property type="component" value="Unassembled WGS sequence"/>
</dbReference>
<evidence type="ECO:0000313" key="2">
    <source>
        <dbReference type="EMBL" id="MBA8826716.1"/>
    </source>
</evidence>
<proteinExistence type="predicted"/>
<gene>
    <name evidence="2" type="ORF">FHX42_004095</name>
</gene>
<name>A0A839E2C6_9PSEU</name>
<reference evidence="2 3" key="1">
    <citation type="submission" date="2020-07" db="EMBL/GenBank/DDBJ databases">
        <title>Sequencing the genomes of 1000 actinobacteria strains.</title>
        <authorList>
            <person name="Klenk H.-P."/>
        </authorList>
    </citation>
    <scope>NUCLEOTIDE SEQUENCE [LARGE SCALE GENOMIC DNA]</scope>
    <source>
        <strain evidence="2 3">DSM 45975</strain>
    </source>
</reference>
<feature type="region of interest" description="Disordered" evidence="1">
    <location>
        <begin position="1"/>
        <end position="20"/>
    </location>
</feature>
<keyword evidence="3" id="KW-1185">Reference proteome</keyword>
<dbReference type="AlphaFoldDB" id="A0A839E2C6"/>
<organism evidence="2 3">
    <name type="scientific">Halosaccharopolyspora lacisalsi</name>
    <dbReference type="NCBI Taxonomy" id="1000566"/>
    <lineage>
        <taxon>Bacteria</taxon>
        <taxon>Bacillati</taxon>
        <taxon>Actinomycetota</taxon>
        <taxon>Actinomycetes</taxon>
        <taxon>Pseudonocardiales</taxon>
        <taxon>Pseudonocardiaceae</taxon>
        <taxon>Halosaccharopolyspora</taxon>
    </lineage>
</organism>
<comment type="caution">
    <text evidence="2">The sequence shown here is derived from an EMBL/GenBank/DDBJ whole genome shotgun (WGS) entry which is preliminary data.</text>
</comment>
<evidence type="ECO:0000256" key="1">
    <source>
        <dbReference type="SAM" id="MobiDB-lite"/>
    </source>
</evidence>
<dbReference type="EMBL" id="JACGWZ010000006">
    <property type="protein sequence ID" value="MBA8826716.1"/>
    <property type="molecule type" value="Genomic_DNA"/>
</dbReference>